<sequence>MIDDVISRVEQAVGASERWADTGWHVGFGPRNVTVSNLAEAEALPRTSVYRHEAINYWRQVRLTGSDTAAAGRKALEALSFGHLKEADDALYLCQYLEQPFEGRANTWIPLYGEFRKFCNSNN</sequence>
<dbReference type="AlphaFoldDB" id="A0A831WQV5"/>
<dbReference type="EMBL" id="DSBW01000019">
    <property type="protein sequence ID" value="HED30265.1"/>
    <property type="molecule type" value="Genomic_DNA"/>
</dbReference>
<reference evidence="1" key="1">
    <citation type="journal article" date="2020" name="mSystems">
        <title>Genome- and Community-Level Interaction Insights into Carbon Utilization and Element Cycling Functions of Hydrothermarchaeota in Hydrothermal Sediment.</title>
        <authorList>
            <person name="Zhou Z."/>
            <person name="Liu Y."/>
            <person name="Xu W."/>
            <person name="Pan J."/>
            <person name="Luo Z.H."/>
            <person name="Li M."/>
        </authorList>
    </citation>
    <scope>NUCLEOTIDE SEQUENCE [LARGE SCALE GENOMIC DNA]</scope>
    <source>
        <strain evidence="1">SpSt-1181</strain>
    </source>
</reference>
<organism evidence="1">
    <name type="scientific">Prosthecochloris aestuarii</name>
    <dbReference type="NCBI Taxonomy" id="1102"/>
    <lineage>
        <taxon>Bacteria</taxon>
        <taxon>Pseudomonadati</taxon>
        <taxon>Chlorobiota</taxon>
        <taxon>Chlorobiia</taxon>
        <taxon>Chlorobiales</taxon>
        <taxon>Chlorobiaceae</taxon>
        <taxon>Prosthecochloris</taxon>
    </lineage>
</organism>
<name>A0A831WQV5_PROAE</name>
<evidence type="ECO:0000313" key="1">
    <source>
        <dbReference type="EMBL" id="HED30265.1"/>
    </source>
</evidence>
<gene>
    <name evidence="1" type="ORF">ENN50_00940</name>
</gene>
<protein>
    <submittedName>
        <fullName evidence="1">Uncharacterized protein</fullName>
    </submittedName>
</protein>
<proteinExistence type="predicted"/>
<accession>A0A831WQV5</accession>
<dbReference type="Proteomes" id="UP000886335">
    <property type="component" value="Unassembled WGS sequence"/>
</dbReference>
<comment type="caution">
    <text evidence="1">The sequence shown here is derived from an EMBL/GenBank/DDBJ whole genome shotgun (WGS) entry which is preliminary data.</text>
</comment>